<evidence type="ECO:0000313" key="1">
    <source>
        <dbReference type="EMBL" id="RDY08208.1"/>
    </source>
</evidence>
<sequence>MSSNYLKDSKHNIDRYKARLVAKDFTHKEDIDYKETFSPLSSKDSSRIIMTLVAHFDLELY</sequence>
<organism evidence="1 2">
    <name type="scientific">Mucuna pruriens</name>
    <name type="common">Velvet bean</name>
    <name type="synonym">Dolichos pruriens</name>
    <dbReference type="NCBI Taxonomy" id="157652"/>
    <lineage>
        <taxon>Eukaryota</taxon>
        <taxon>Viridiplantae</taxon>
        <taxon>Streptophyta</taxon>
        <taxon>Embryophyta</taxon>
        <taxon>Tracheophyta</taxon>
        <taxon>Spermatophyta</taxon>
        <taxon>Magnoliopsida</taxon>
        <taxon>eudicotyledons</taxon>
        <taxon>Gunneridae</taxon>
        <taxon>Pentapetalae</taxon>
        <taxon>rosids</taxon>
        <taxon>fabids</taxon>
        <taxon>Fabales</taxon>
        <taxon>Fabaceae</taxon>
        <taxon>Papilionoideae</taxon>
        <taxon>50 kb inversion clade</taxon>
        <taxon>NPAAA clade</taxon>
        <taxon>indigoferoid/millettioid clade</taxon>
        <taxon>Phaseoleae</taxon>
        <taxon>Mucuna</taxon>
    </lineage>
</organism>
<proteinExistence type="predicted"/>
<accession>A0A371HZI0</accession>
<reference evidence="1" key="1">
    <citation type="submission" date="2018-05" db="EMBL/GenBank/DDBJ databases">
        <title>Draft genome of Mucuna pruriens seed.</title>
        <authorList>
            <person name="Nnadi N.E."/>
            <person name="Vos R."/>
            <person name="Hasami M.H."/>
            <person name="Devisetty U.K."/>
            <person name="Aguiy J.C."/>
        </authorList>
    </citation>
    <scope>NUCLEOTIDE SEQUENCE [LARGE SCALE GENOMIC DNA]</scope>
    <source>
        <strain evidence="1">JCA_2017</strain>
    </source>
</reference>
<dbReference type="EMBL" id="QJKJ01001325">
    <property type="protein sequence ID" value="RDY08208.1"/>
    <property type="molecule type" value="Genomic_DNA"/>
</dbReference>
<dbReference type="Proteomes" id="UP000257109">
    <property type="component" value="Unassembled WGS sequence"/>
</dbReference>
<name>A0A371HZI0_MUCPR</name>
<evidence type="ECO:0000313" key="2">
    <source>
        <dbReference type="Proteomes" id="UP000257109"/>
    </source>
</evidence>
<comment type="caution">
    <text evidence="1">The sequence shown here is derived from an EMBL/GenBank/DDBJ whole genome shotgun (WGS) entry which is preliminary data.</text>
</comment>
<dbReference type="OrthoDB" id="411615at2759"/>
<dbReference type="AlphaFoldDB" id="A0A371HZI0"/>
<protein>
    <submittedName>
        <fullName evidence="1">Copia protein</fullName>
    </submittedName>
</protein>
<keyword evidence="2" id="KW-1185">Reference proteome</keyword>
<gene>
    <name evidence="1" type="primary">GIP</name>
    <name evidence="1" type="ORF">CR513_07601</name>
</gene>
<feature type="non-terminal residue" evidence="1">
    <location>
        <position position="1"/>
    </location>
</feature>